<sequence length="164" mass="17493">MREERERETAERERDGSSGAAELGEERRLQRDGRLANGSRRREAANDHASDRGGGEAADRQQQREPGGGAGVGMTTSGDTVHQVAAGTNQHNLTPARAATPARKSGNRRRARSKRRALQRLAAAWWRGGGMAMQGAANGVGQQRGGALPDRSIPDETTTVDKGS</sequence>
<proteinExistence type="predicted"/>
<feature type="region of interest" description="Disordered" evidence="1">
    <location>
        <begin position="1"/>
        <end position="117"/>
    </location>
</feature>
<dbReference type="Proteomes" id="UP001419268">
    <property type="component" value="Unassembled WGS sequence"/>
</dbReference>
<feature type="compositionally biased region" description="Basic residues" evidence="1">
    <location>
        <begin position="105"/>
        <end position="117"/>
    </location>
</feature>
<dbReference type="AlphaFoldDB" id="A0AAP0F1U3"/>
<feature type="compositionally biased region" description="Polar residues" evidence="1">
    <location>
        <begin position="155"/>
        <end position="164"/>
    </location>
</feature>
<accession>A0AAP0F1U3</accession>
<name>A0AAP0F1U3_9MAGN</name>
<feature type="compositionally biased region" description="Basic and acidic residues" evidence="1">
    <location>
        <begin position="24"/>
        <end position="63"/>
    </location>
</feature>
<organism evidence="2 3">
    <name type="scientific">Stephania cephalantha</name>
    <dbReference type="NCBI Taxonomy" id="152367"/>
    <lineage>
        <taxon>Eukaryota</taxon>
        <taxon>Viridiplantae</taxon>
        <taxon>Streptophyta</taxon>
        <taxon>Embryophyta</taxon>
        <taxon>Tracheophyta</taxon>
        <taxon>Spermatophyta</taxon>
        <taxon>Magnoliopsida</taxon>
        <taxon>Ranunculales</taxon>
        <taxon>Menispermaceae</taxon>
        <taxon>Menispermoideae</taxon>
        <taxon>Cissampelideae</taxon>
        <taxon>Stephania</taxon>
    </lineage>
</organism>
<dbReference type="EMBL" id="JBBNAG010000010">
    <property type="protein sequence ID" value="KAK9099998.1"/>
    <property type="molecule type" value="Genomic_DNA"/>
</dbReference>
<keyword evidence="3" id="KW-1185">Reference proteome</keyword>
<feature type="region of interest" description="Disordered" evidence="1">
    <location>
        <begin position="132"/>
        <end position="164"/>
    </location>
</feature>
<reference evidence="2 3" key="1">
    <citation type="submission" date="2024-01" db="EMBL/GenBank/DDBJ databases">
        <title>Genome assemblies of Stephania.</title>
        <authorList>
            <person name="Yang L."/>
        </authorList>
    </citation>
    <scope>NUCLEOTIDE SEQUENCE [LARGE SCALE GENOMIC DNA]</scope>
    <source>
        <strain evidence="2">JXDWG</strain>
        <tissue evidence="2">Leaf</tissue>
    </source>
</reference>
<protein>
    <submittedName>
        <fullName evidence="2">Uncharacterized protein</fullName>
    </submittedName>
</protein>
<gene>
    <name evidence="2" type="ORF">Scep_023428</name>
</gene>
<comment type="caution">
    <text evidence="2">The sequence shown here is derived from an EMBL/GenBank/DDBJ whole genome shotgun (WGS) entry which is preliminary data.</text>
</comment>
<feature type="compositionally biased region" description="Basic and acidic residues" evidence="1">
    <location>
        <begin position="1"/>
        <end position="16"/>
    </location>
</feature>
<evidence type="ECO:0000256" key="1">
    <source>
        <dbReference type="SAM" id="MobiDB-lite"/>
    </source>
</evidence>
<evidence type="ECO:0000313" key="3">
    <source>
        <dbReference type="Proteomes" id="UP001419268"/>
    </source>
</evidence>
<evidence type="ECO:0000313" key="2">
    <source>
        <dbReference type="EMBL" id="KAK9099998.1"/>
    </source>
</evidence>